<gene>
    <name evidence="1" type="ORF">SKAU_G00072550</name>
</gene>
<proteinExistence type="predicted"/>
<accession>A0A9Q1G778</accession>
<comment type="caution">
    <text evidence="1">The sequence shown here is derived from an EMBL/GenBank/DDBJ whole genome shotgun (WGS) entry which is preliminary data.</text>
</comment>
<dbReference type="EMBL" id="JAINUF010000002">
    <property type="protein sequence ID" value="KAJ8376675.1"/>
    <property type="molecule type" value="Genomic_DNA"/>
</dbReference>
<dbReference type="Proteomes" id="UP001152622">
    <property type="component" value="Chromosome 2"/>
</dbReference>
<sequence length="87" mass="9869">MDRLAGVCARRLQALQAHAHAADKEETPYPMQMNGWPRMIPVLEPVYVAKKVVRAILTDQVYLLLPKSMYFIAGLKKTTCLTLLSWP</sequence>
<dbReference type="AlphaFoldDB" id="A0A9Q1G778"/>
<keyword evidence="2" id="KW-1185">Reference proteome</keyword>
<evidence type="ECO:0000313" key="2">
    <source>
        <dbReference type="Proteomes" id="UP001152622"/>
    </source>
</evidence>
<protein>
    <submittedName>
        <fullName evidence="1">Uncharacterized protein</fullName>
    </submittedName>
</protein>
<name>A0A9Q1G778_SYNKA</name>
<dbReference type="OrthoDB" id="10253736at2759"/>
<organism evidence="1 2">
    <name type="scientific">Synaphobranchus kaupii</name>
    <name type="common">Kaup's arrowtooth eel</name>
    <dbReference type="NCBI Taxonomy" id="118154"/>
    <lineage>
        <taxon>Eukaryota</taxon>
        <taxon>Metazoa</taxon>
        <taxon>Chordata</taxon>
        <taxon>Craniata</taxon>
        <taxon>Vertebrata</taxon>
        <taxon>Euteleostomi</taxon>
        <taxon>Actinopterygii</taxon>
        <taxon>Neopterygii</taxon>
        <taxon>Teleostei</taxon>
        <taxon>Anguilliformes</taxon>
        <taxon>Synaphobranchidae</taxon>
        <taxon>Synaphobranchus</taxon>
    </lineage>
</organism>
<reference evidence="1" key="1">
    <citation type="journal article" date="2023" name="Science">
        <title>Genome structures resolve the early diversification of teleost fishes.</title>
        <authorList>
            <person name="Parey E."/>
            <person name="Louis A."/>
            <person name="Montfort J."/>
            <person name="Bouchez O."/>
            <person name="Roques C."/>
            <person name="Iampietro C."/>
            <person name="Lluch J."/>
            <person name="Castinel A."/>
            <person name="Donnadieu C."/>
            <person name="Desvignes T."/>
            <person name="Floi Bucao C."/>
            <person name="Jouanno E."/>
            <person name="Wen M."/>
            <person name="Mejri S."/>
            <person name="Dirks R."/>
            <person name="Jansen H."/>
            <person name="Henkel C."/>
            <person name="Chen W.J."/>
            <person name="Zahm M."/>
            <person name="Cabau C."/>
            <person name="Klopp C."/>
            <person name="Thompson A.W."/>
            <person name="Robinson-Rechavi M."/>
            <person name="Braasch I."/>
            <person name="Lecointre G."/>
            <person name="Bobe J."/>
            <person name="Postlethwait J.H."/>
            <person name="Berthelot C."/>
            <person name="Roest Crollius H."/>
            <person name="Guiguen Y."/>
        </authorList>
    </citation>
    <scope>NUCLEOTIDE SEQUENCE</scope>
    <source>
        <strain evidence="1">WJC10195</strain>
    </source>
</reference>
<evidence type="ECO:0000313" key="1">
    <source>
        <dbReference type="EMBL" id="KAJ8376675.1"/>
    </source>
</evidence>